<sequence>MDGYRTGNFSRPCSPSQPTRRRLKTNRWSPQALIGTRAEQLSRIVPSPSIQTSVSFFPSPPLTPFVSGPETIRTRTVEQLIQRFDIVNSSVGPPPRHVL</sequence>
<organism evidence="2 3">
    <name type="scientific">Rhodopirellula islandica</name>
    <dbReference type="NCBI Taxonomy" id="595434"/>
    <lineage>
        <taxon>Bacteria</taxon>
        <taxon>Pseudomonadati</taxon>
        <taxon>Planctomycetota</taxon>
        <taxon>Planctomycetia</taxon>
        <taxon>Pirellulales</taxon>
        <taxon>Pirellulaceae</taxon>
        <taxon>Rhodopirellula</taxon>
    </lineage>
</organism>
<dbReference type="EMBL" id="LECT01000025">
    <property type="protein sequence ID" value="KLU04755.1"/>
    <property type="molecule type" value="Genomic_DNA"/>
</dbReference>
<dbReference type="Proteomes" id="UP000036367">
    <property type="component" value="Unassembled WGS sequence"/>
</dbReference>
<keyword evidence="3" id="KW-1185">Reference proteome</keyword>
<reference evidence="2" key="1">
    <citation type="submission" date="2015-05" db="EMBL/GenBank/DDBJ databases">
        <title>Permanent draft genome of Rhodopirellula islandicus K833.</title>
        <authorList>
            <person name="Kizina J."/>
            <person name="Richter M."/>
            <person name="Glockner F.O."/>
            <person name="Harder J."/>
        </authorList>
    </citation>
    <scope>NUCLEOTIDE SEQUENCE [LARGE SCALE GENOMIC DNA]</scope>
    <source>
        <strain evidence="2">K833</strain>
    </source>
</reference>
<proteinExistence type="predicted"/>
<evidence type="ECO:0000313" key="2">
    <source>
        <dbReference type="EMBL" id="KLU04755.1"/>
    </source>
</evidence>
<dbReference type="PATRIC" id="fig|595434.4.peg.2882"/>
<comment type="caution">
    <text evidence="2">The sequence shown here is derived from an EMBL/GenBank/DDBJ whole genome shotgun (WGS) entry which is preliminary data.</text>
</comment>
<evidence type="ECO:0000256" key="1">
    <source>
        <dbReference type="SAM" id="MobiDB-lite"/>
    </source>
</evidence>
<dbReference type="AlphaFoldDB" id="A0A0J1BDZ3"/>
<feature type="compositionally biased region" description="Polar residues" evidence="1">
    <location>
        <begin position="7"/>
        <end position="18"/>
    </location>
</feature>
<feature type="region of interest" description="Disordered" evidence="1">
    <location>
        <begin position="1"/>
        <end position="24"/>
    </location>
</feature>
<accession>A0A0J1BDZ3</accession>
<gene>
    <name evidence="2" type="ORF">RISK_003023</name>
</gene>
<name>A0A0J1BDZ3_RHOIS</name>
<evidence type="ECO:0000313" key="3">
    <source>
        <dbReference type="Proteomes" id="UP000036367"/>
    </source>
</evidence>
<protein>
    <submittedName>
        <fullName evidence="2">Uncharacterized protein</fullName>
    </submittedName>
</protein>
<dbReference type="STRING" id="595434.RISK_003023"/>